<sequence>MSSIEYTPSTTTRKSCQAGIKPTLVFHPTPNDNGVIVKCVATNSRLPVNTIEDQFKLNVVYSPLVTLTLGSTLNPHDIKEGDDVYFECNVRANPKEHRISWFHNDRPVLQNMTSGIILSTRSLVLQKVTRQEAGRYSCKASNSRGESSSESVRLRVQYAPVCGFSSPQVVGAALDESLHVRCAVHADPTDVTFFTSELRYTPASERDYGALTCRGTNTVGRQEQPCVFQIPDPRHQEIVLY</sequence>
<evidence type="ECO:0000256" key="4">
    <source>
        <dbReference type="ARBA" id="ARBA00023180"/>
    </source>
</evidence>
<gene>
    <name evidence="9" type="ORF">LSINAPIS_LOCUS7931</name>
</gene>
<evidence type="ECO:0000256" key="7">
    <source>
        <dbReference type="ARBA" id="ARBA00068688"/>
    </source>
</evidence>
<accession>A0A5E4QFF4</accession>
<evidence type="ECO:0000256" key="6">
    <source>
        <dbReference type="ARBA" id="ARBA00061228"/>
    </source>
</evidence>
<evidence type="ECO:0000256" key="2">
    <source>
        <dbReference type="ARBA" id="ARBA00022525"/>
    </source>
</evidence>
<dbReference type="SMART" id="SM00409">
    <property type="entry name" value="IG"/>
    <property type="match status" value="2"/>
</dbReference>
<dbReference type="InterPro" id="IPR003598">
    <property type="entry name" value="Ig_sub2"/>
</dbReference>
<dbReference type="PANTHER" id="PTHR23278:SF26">
    <property type="entry name" value="SIDESTEP III, ISOFORM O"/>
    <property type="match status" value="1"/>
</dbReference>
<feature type="domain" description="Ig-like" evidence="8">
    <location>
        <begin position="63"/>
        <end position="153"/>
    </location>
</feature>
<protein>
    <recommendedName>
        <fullName evidence="7">Hemolin</fullName>
    </recommendedName>
</protein>
<dbReference type="Proteomes" id="UP000324832">
    <property type="component" value="Unassembled WGS sequence"/>
</dbReference>
<evidence type="ECO:0000313" key="9">
    <source>
        <dbReference type="EMBL" id="VVC96424.1"/>
    </source>
</evidence>
<dbReference type="PANTHER" id="PTHR23278">
    <property type="entry name" value="SIDESTEP PROTEIN"/>
    <property type="match status" value="1"/>
</dbReference>
<reference evidence="9 10" key="1">
    <citation type="submission" date="2017-07" db="EMBL/GenBank/DDBJ databases">
        <authorList>
            <person name="Talla V."/>
            <person name="Backstrom N."/>
        </authorList>
    </citation>
    <scope>NUCLEOTIDE SEQUENCE [LARGE SCALE GENOMIC DNA]</scope>
</reference>
<dbReference type="Gene3D" id="2.60.40.10">
    <property type="entry name" value="Immunoglobulins"/>
    <property type="match status" value="2"/>
</dbReference>
<dbReference type="SMART" id="SM00408">
    <property type="entry name" value="IGc2"/>
    <property type="match status" value="2"/>
</dbReference>
<dbReference type="AlphaFoldDB" id="A0A5E4QFF4"/>
<dbReference type="GO" id="GO:0005576">
    <property type="term" value="C:extracellular region"/>
    <property type="evidence" value="ECO:0007669"/>
    <property type="project" value="UniProtKB-SubCell"/>
</dbReference>
<dbReference type="EMBL" id="FZQP02002725">
    <property type="protein sequence ID" value="VVC96424.1"/>
    <property type="molecule type" value="Genomic_DNA"/>
</dbReference>
<comment type="subcellular location">
    <subcellularLocation>
        <location evidence="1">Secreted</location>
    </subcellularLocation>
</comment>
<name>A0A5E4QFF4_9NEOP</name>
<keyword evidence="2" id="KW-0964">Secreted</keyword>
<evidence type="ECO:0000259" key="8">
    <source>
        <dbReference type="PROSITE" id="PS50835"/>
    </source>
</evidence>
<organism evidence="9 10">
    <name type="scientific">Leptidea sinapis</name>
    <dbReference type="NCBI Taxonomy" id="189913"/>
    <lineage>
        <taxon>Eukaryota</taxon>
        <taxon>Metazoa</taxon>
        <taxon>Ecdysozoa</taxon>
        <taxon>Arthropoda</taxon>
        <taxon>Hexapoda</taxon>
        <taxon>Insecta</taxon>
        <taxon>Pterygota</taxon>
        <taxon>Neoptera</taxon>
        <taxon>Endopterygota</taxon>
        <taxon>Lepidoptera</taxon>
        <taxon>Glossata</taxon>
        <taxon>Ditrysia</taxon>
        <taxon>Papilionoidea</taxon>
        <taxon>Pieridae</taxon>
        <taxon>Dismorphiinae</taxon>
        <taxon>Leptidea</taxon>
    </lineage>
</organism>
<proteinExistence type="inferred from homology"/>
<dbReference type="InterPro" id="IPR007110">
    <property type="entry name" value="Ig-like_dom"/>
</dbReference>
<comment type="similarity">
    <text evidence="6">Belongs to the hemolin family.</text>
</comment>
<keyword evidence="3" id="KW-1015">Disulfide bond</keyword>
<evidence type="ECO:0000256" key="1">
    <source>
        <dbReference type="ARBA" id="ARBA00004613"/>
    </source>
</evidence>
<keyword evidence="5" id="KW-0393">Immunoglobulin domain</keyword>
<dbReference type="Pfam" id="PF13927">
    <property type="entry name" value="Ig_3"/>
    <property type="match status" value="1"/>
</dbReference>
<dbReference type="PROSITE" id="PS50835">
    <property type="entry name" value="IG_LIKE"/>
    <property type="match status" value="1"/>
</dbReference>
<keyword evidence="4" id="KW-0325">Glycoprotein</keyword>
<evidence type="ECO:0000256" key="5">
    <source>
        <dbReference type="ARBA" id="ARBA00023319"/>
    </source>
</evidence>
<dbReference type="InterPro" id="IPR036179">
    <property type="entry name" value="Ig-like_dom_sf"/>
</dbReference>
<evidence type="ECO:0000313" key="10">
    <source>
        <dbReference type="Proteomes" id="UP000324832"/>
    </source>
</evidence>
<dbReference type="InterPro" id="IPR013783">
    <property type="entry name" value="Ig-like_fold"/>
</dbReference>
<keyword evidence="10" id="KW-1185">Reference proteome</keyword>
<dbReference type="FunFam" id="2.60.40.10:FF:000032">
    <property type="entry name" value="palladin isoform X1"/>
    <property type="match status" value="1"/>
</dbReference>
<dbReference type="InterPro" id="IPR003599">
    <property type="entry name" value="Ig_sub"/>
</dbReference>
<evidence type="ECO:0000256" key="3">
    <source>
        <dbReference type="ARBA" id="ARBA00023157"/>
    </source>
</evidence>
<dbReference type="SUPFAM" id="SSF48726">
    <property type="entry name" value="Immunoglobulin"/>
    <property type="match status" value="2"/>
</dbReference>